<gene>
    <name evidence="4" type="ORF">BSL78_07268</name>
</gene>
<evidence type="ECO:0000256" key="2">
    <source>
        <dbReference type="SAM" id="MobiDB-lite"/>
    </source>
</evidence>
<name>A0A2G8L6D9_STIJA</name>
<protein>
    <recommendedName>
        <fullName evidence="3">CCHC-type domain-containing protein</fullName>
    </recommendedName>
</protein>
<dbReference type="InterPro" id="IPR036875">
    <property type="entry name" value="Znf_CCHC_sf"/>
</dbReference>
<dbReference type="OrthoDB" id="775972at2759"/>
<feature type="compositionally biased region" description="Polar residues" evidence="2">
    <location>
        <begin position="350"/>
        <end position="369"/>
    </location>
</feature>
<dbReference type="EMBL" id="MRZV01000199">
    <property type="protein sequence ID" value="PIK55839.1"/>
    <property type="molecule type" value="Genomic_DNA"/>
</dbReference>
<keyword evidence="1" id="KW-0862">Zinc</keyword>
<dbReference type="GO" id="GO:0003676">
    <property type="term" value="F:nucleic acid binding"/>
    <property type="evidence" value="ECO:0007669"/>
    <property type="project" value="InterPro"/>
</dbReference>
<evidence type="ECO:0000259" key="3">
    <source>
        <dbReference type="PROSITE" id="PS50158"/>
    </source>
</evidence>
<dbReference type="GO" id="GO:0008270">
    <property type="term" value="F:zinc ion binding"/>
    <property type="evidence" value="ECO:0007669"/>
    <property type="project" value="UniProtKB-KW"/>
</dbReference>
<accession>A0A2G8L6D9</accession>
<dbReference type="STRING" id="307972.A0A2G8L6D9"/>
<dbReference type="Proteomes" id="UP000230750">
    <property type="component" value="Unassembled WGS sequence"/>
</dbReference>
<feature type="compositionally biased region" description="Basic and acidic residues" evidence="2">
    <location>
        <begin position="313"/>
        <end position="325"/>
    </location>
</feature>
<keyword evidence="1" id="KW-0479">Metal-binding</keyword>
<dbReference type="InterPro" id="IPR001878">
    <property type="entry name" value="Znf_CCHC"/>
</dbReference>
<sequence length="369" mass="41629">MALFGKLDEFHGNSDDWTQYIERLTHYFLANEITDEMKKRSILLTVIGPDSYKLLRNLISPEKPGDKKFQELVDIMGKHQNLAPSEILQRCKFNSRFRQAGESVSSFVAELRSLAEFCNFGDALNSMLRDRLVCGINDDKIQRSLLSHAKLTFDTALEISLGLELASKNADDLKQAFNQHIGMSTSRDQVLQIPKGKGQRHPKDKFTARVKKFHPCYRCGRSNHQSDDCYFKEKTYNSCQKKDHISKVCRSKAVNQIAEDTKSSHQSPGNSEGVLRGSSIGGRASRVVGRVSVPRRYSNNRTYRSGSPQHSEGSTREITKSRSAFEEVQVYFPRPIGGISWPQDRRRRTASPTRQGSGDTSGTSPTKCD</sequence>
<keyword evidence="1" id="KW-0863">Zinc-finger</keyword>
<dbReference type="Gene3D" id="4.10.60.10">
    <property type="entry name" value="Zinc finger, CCHC-type"/>
    <property type="match status" value="1"/>
</dbReference>
<proteinExistence type="predicted"/>
<feature type="region of interest" description="Disordered" evidence="2">
    <location>
        <begin position="259"/>
        <end position="369"/>
    </location>
</feature>
<feature type="compositionally biased region" description="Low complexity" evidence="2">
    <location>
        <begin position="276"/>
        <end position="296"/>
    </location>
</feature>
<evidence type="ECO:0000313" key="4">
    <source>
        <dbReference type="EMBL" id="PIK55839.1"/>
    </source>
</evidence>
<dbReference type="PANTHER" id="PTHR33198">
    <property type="entry name" value="ANK_REP_REGION DOMAIN-CONTAINING PROTEIN-RELATED"/>
    <property type="match status" value="1"/>
</dbReference>
<organism evidence="4 5">
    <name type="scientific">Stichopus japonicus</name>
    <name type="common">Sea cucumber</name>
    <dbReference type="NCBI Taxonomy" id="307972"/>
    <lineage>
        <taxon>Eukaryota</taxon>
        <taxon>Metazoa</taxon>
        <taxon>Echinodermata</taxon>
        <taxon>Eleutherozoa</taxon>
        <taxon>Echinozoa</taxon>
        <taxon>Holothuroidea</taxon>
        <taxon>Aspidochirotacea</taxon>
        <taxon>Aspidochirotida</taxon>
        <taxon>Stichopodidae</taxon>
        <taxon>Apostichopus</taxon>
    </lineage>
</organism>
<keyword evidence="5" id="KW-1185">Reference proteome</keyword>
<dbReference type="SUPFAM" id="SSF57756">
    <property type="entry name" value="Retrovirus zinc finger-like domains"/>
    <property type="match status" value="1"/>
</dbReference>
<evidence type="ECO:0000313" key="5">
    <source>
        <dbReference type="Proteomes" id="UP000230750"/>
    </source>
</evidence>
<comment type="caution">
    <text evidence="4">The sequence shown here is derived from an EMBL/GenBank/DDBJ whole genome shotgun (WGS) entry which is preliminary data.</text>
</comment>
<feature type="compositionally biased region" description="Polar residues" evidence="2">
    <location>
        <begin position="297"/>
        <end position="312"/>
    </location>
</feature>
<evidence type="ECO:0000256" key="1">
    <source>
        <dbReference type="PROSITE-ProRule" id="PRU00047"/>
    </source>
</evidence>
<dbReference type="PROSITE" id="PS50158">
    <property type="entry name" value="ZF_CCHC"/>
    <property type="match status" value="1"/>
</dbReference>
<dbReference type="PANTHER" id="PTHR33198:SF19">
    <property type="entry name" value="CCHC-TYPE DOMAIN-CONTAINING PROTEIN"/>
    <property type="match status" value="1"/>
</dbReference>
<dbReference type="AlphaFoldDB" id="A0A2G8L6D9"/>
<reference evidence="4 5" key="1">
    <citation type="journal article" date="2017" name="PLoS Biol.">
        <title>The sea cucumber genome provides insights into morphological evolution and visceral regeneration.</title>
        <authorList>
            <person name="Zhang X."/>
            <person name="Sun L."/>
            <person name="Yuan J."/>
            <person name="Sun Y."/>
            <person name="Gao Y."/>
            <person name="Zhang L."/>
            <person name="Li S."/>
            <person name="Dai H."/>
            <person name="Hamel J.F."/>
            <person name="Liu C."/>
            <person name="Yu Y."/>
            <person name="Liu S."/>
            <person name="Lin W."/>
            <person name="Guo K."/>
            <person name="Jin S."/>
            <person name="Xu P."/>
            <person name="Storey K.B."/>
            <person name="Huan P."/>
            <person name="Zhang T."/>
            <person name="Zhou Y."/>
            <person name="Zhang J."/>
            <person name="Lin C."/>
            <person name="Li X."/>
            <person name="Xing L."/>
            <person name="Huo D."/>
            <person name="Sun M."/>
            <person name="Wang L."/>
            <person name="Mercier A."/>
            <person name="Li F."/>
            <person name="Yang H."/>
            <person name="Xiang J."/>
        </authorList>
    </citation>
    <scope>NUCLEOTIDE SEQUENCE [LARGE SCALE GENOMIC DNA]</scope>
    <source>
        <strain evidence="4">Shaxun</strain>
        <tissue evidence="4">Muscle</tissue>
    </source>
</reference>
<feature type="domain" description="CCHC-type" evidence="3">
    <location>
        <begin position="216"/>
        <end position="229"/>
    </location>
</feature>